<evidence type="ECO:0000256" key="5">
    <source>
        <dbReference type="ARBA" id="ARBA00020264"/>
    </source>
</evidence>
<evidence type="ECO:0000256" key="3">
    <source>
        <dbReference type="ARBA" id="ARBA00005043"/>
    </source>
</evidence>
<keyword evidence="7" id="KW-0819">tRNA processing</keyword>
<evidence type="ECO:0000256" key="1">
    <source>
        <dbReference type="ARBA" id="ARBA00004123"/>
    </source>
</evidence>
<sequence length="348" mass="37467">MVLLPSILKNESQRHPLLVLQSSLAQSSLPILASILAQEPSVKGSTRHNLLFCLLYQPSSLTQAAASTEVHDWTDRIPGYGQSDYSDELLSIVENALAVPSQATTVIIDSIDTLLEDRESLSEAYKTLARVCEAVKKHPDARLVLHAHAPSRLLPLITQTGFSSALAHITVHPPALLTHLAAEFLMPPPPLSPAPKFWGVFIPVSERVHDTESLVFGPGGEGSGGAGEFVAEVVVREGGAGRKRGVERVLEGWATALGCPCELMELESIQPFAKRHTEHIPSAAPDPTQNLPFNLSLTSSQQESRAQVPLPYAHEGVPITSNAPGAIFYDPDSADDIDDDDPDEDLDI</sequence>
<dbReference type="PANTHER" id="PTHR15641">
    <property type="entry name" value="ELONGATOR COMPLEX PROTEIN 5"/>
    <property type="match status" value="1"/>
</dbReference>
<accession>A0A0D2PEM0</accession>
<evidence type="ECO:0000313" key="11">
    <source>
        <dbReference type="Proteomes" id="UP000054270"/>
    </source>
</evidence>
<dbReference type="GO" id="GO:0000049">
    <property type="term" value="F:tRNA binding"/>
    <property type="evidence" value="ECO:0007669"/>
    <property type="project" value="TreeGrafter"/>
</dbReference>
<comment type="subcellular location">
    <subcellularLocation>
        <location evidence="2">Cytoplasm</location>
    </subcellularLocation>
    <subcellularLocation>
        <location evidence="1">Nucleus</location>
    </subcellularLocation>
</comment>
<keyword evidence="11" id="KW-1185">Reference proteome</keyword>
<keyword evidence="6" id="KW-0963">Cytoplasm</keyword>
<organism evidence="10 11">
    <name type="scientific">Hypholoma sublateritium (strain FD-334 SS-4)</name>
    <dbReference type="NCBI Taxonomy" id="945553"/>
    <lineage>
        <taxon>Eukaryota</taxon>
        <taxon>Fungi</taxon>
        <taxon>Dikarya</taxon>
        <taxon>Basidiomycota</taxon>
        <taxon>Agaricomycotina</taxon>
        <taxon>Agaricomycetes</taxon>
        <taxon>Agaricomycetidae</taxon>
        <taxon>Agaricales</taxon>
        <taxon>Agaricineae</taxon>
        <taxon>Strophariaceae</taxon>
        <taxon>Hypholoma</taxon>
    </lineage>
</organism>
<evidence type="ECO:0000256" key="6">
    <source>
        <dbReference type="ARBA" id="ARBA00022490"/>
    </source>
</evidence>
<dbReference type="AlphaFoldDB" id="A0A0D2PEM0"/>
<keyword evidence="8" id="KW-0539">Nucleus</keyword>
<dbReference type="GO" id="GO:0033588">
    <property type="term" value="C:elongator holoenzyme complex"/>
    <property type="evidence" value="ECO:0007669"/>
    <property type="project" value="InterPro"/>
</dbReference>
<dbReference type="InterPro" id="IPR019519">
    <property type="entry name" value="Elp5"/>
</dbReference>
<dbReference type="OMA" id="LFCFLYP"/>
<dbReference type="PANTHER" id="PTHR15641:SF1">
    <property type="entry name" value="ELONGATOR COMPLEX PROTEIN 5"/>
    <property type="match status" value="1"/>
</dbReference>
<evidence type="ECO:0000256" key="7">
    <source>
        <dbReference type="ARBA" id="ARBA00022694"/>
    </source>
</evidence>
<evidence type="ECO:0000256" key="2">
    <source>
        <dbReference type="ARBA" id="ARBA00004496"/>
    </source>
</evidence>
<comment type="similarity">
    <text evidence="4">Belongs to the ELP5 family.</text>
</comment>
<gene>
    <name evidence="10" type="ORF">HYPSUDRAFT_196592</name>
</gene>
<dbReference type="GO" id="GO:0002098">
    <property type="term" value="P:tRNA wobble uridine modification"/>
    <property type="evidence" value="ECO:0007669"/>
    <property type="project" value="InterPro"/>
</dbReference>
<dbReference type="GO" id="GO:0005634">
    <property type="term" value="C:nucleus"/>
    <property type="evidence" value="ECO:0007669"/>
    <property type="project" value="UniProtKB-SubCell"/>
</dbReference>
<dbReference type="UniPathway" id="UPA00988"/>
<dbReference type="OrthoDB" id="2564232at2759"/>
<dbReference type="Gene3D" id="3.40.50.300">
    <property type="entry name" value="P-loop containing nucleotide triphosphate hydrolases"/>
    <property type="match status" value="1"/>
</dbReference>
<comment type="pathway">
    <text evidence="3">tRNA modification; 5-methoxycarbonylmethyl-2-thiouridine-tRNA biosynthesis.</text>
</comment>
<protein>
    <recommendedName>
        <fullName evidence="5">Elongator complex protein 5</fullName>
    </recommendedName>
</protein>
<evidence type="ECO:0000256" key="4">
    <source>
        <dbReference type="ARBA" id="ARBA00009567"/>
    </source>
</evidence>
<dbReference type="STRING" id="945553.A0A0D2PEM0"/>
<dbReference type="EMBL" id="KN817519">
    <property type="protein sequence ID" value="KJA29189.1"/>
    <property type="molecule type" value="Genomic_DNA"/>
</dbReference>
<evidence type="ECO:0000256" key="8">
    <source>
        <dbReference type="ARBA" id="ARBA00023242"/>
    </source>
</evidence>
<feature type="compositionally biased region" description="Acidic residues" evidence="9">
    <location>
        <begin position="332"/>
        <end position="348"/>
    </location>
</feature>
<feature type="region of interest" description="Disordered" evidence="9">
    <location>
        <begin position="321"/>
        <end position="348"/>
    </location>
</feature>
<dbReference type="Pfam" id="PF10483">
    <property type="entry name" value="Elong_Iki1"/>
    <property type="match status" value="1"/>
</dbReference>
<dbReference type="GO" id="GO:0005829">
    <property type="term" value="C:cytosol"/>
    <property type="evidence" value="ECO:0007669"/>
    <property type="project" value="TreeGrafter"/>
</dbReference>
<dbReference type="Proteomes" id="UP000054270">
    <property type="component" value="Unassembled WGS sequence"/>
</dbReference>
<name>A0A0D2PEM0_HYPSF</name>
<proteinExistence type="inferred from homology"/>
<evidence type="ECO:0000256" key="9">
    <source>
        <dbReference type="SAM" id="MobiDB-lite"/>
    </source>
</evidence>
<dbReference type="InterPro" id="IPR027417">
    <property type="entry name" value="P-loop_NTPase"/>
</dbReference>
<evidence type="ECO:0000313" key="10">
    <source>
        <dbReference type="EMBL" id="KJA29189.1"/>
    </source>
</evidence>
<reference evidence="11" key="1">
    <citation type="submission" date="2014-04" db="EMBL/GenBank/DDBJ databases">
        <title>Evolutionary Origins and Diversification of the Mycorrhizal Mutualists.</title>
        <authorList>
            <consortium name="DOE Joint Genome Institute"/>
            <consortium name="Mycorrhizal Genomics Consortium"/>
            <person name="Kohler A."/>
            <person name="Kuo A."/>
            <person name="Nagy L.G."/>
            <person name="Floudas D."/>
            <person name="Copeland A."/>
            <person name="Barry K.W."/>
            <person name="Cichocki N."/>
            <person name="Veneault-Fourrey C."/>
            <person name="LaButti K."/>
            <person name="Lindquist E.A."/>
            <person name="Lipzen A."/>
            <person name="Lundell T."/>
            <person name="Morin E."/>
            <person name="Murat C."/>
            <person name="Riley R."/>
            <person name="Ohm R."/>
            <person name="Sun H."/>
            <person name="Tunlid A."/>
            <person name="Henrissat B."/>
            <person name="Grigoriev I.V."/>
            <person name="Hibbett D.S."/>
            <person name="Martin F."/>
        </authorList>
    </citation>
    <scope>NUCLEOTIDE SEQUENCE [LARGE SCALE GENOMIC DNA]</scope>
    <source>
        <strain evidence="11">FD-334 SS-4</strain>
    </source>
</reference>